<dbReference type="Gene3D" id="3.30.9.10">
    <property type="entry name" value="D-Amino Acid Oxidase, subunit A, domain 2"/>
    <property type="match status" value="1"/>
</dbReference>
<name>A0A9X3NNN6_9ACTN</name>
<sequence>MSADPSRRNPSATADRAAAALASARPAVFWLDPEVPGHRPPPPAPALTGPVRADLAVVGGGYSGLWTALTAKERDPDRDVVLVEARTVGWAASGRNGGFCAASLTHGHANGAERWPEEIAELERLGHANLAGIAEAVRRHGIDCEFERTGELVVATEPWQLDGLAEEAAALRALGRPVRTLTAEQARAEVDSPTYLGGLLDPDGTALLHPAKLAWGLRAACERLGVRFFEHSPVRAISAEAGGLRLETTRGGSVTARRTAWCGGAFPGPLRRLRHFVAPVYDYALTTEPLTAEQAAAIGWRGRQGLSDAGNQFHYYRLTADNRILWGGYDAVYHYGGRVRPEYERRPATFRLLAEHFLATFPQLEGISFSHAWGGVIDTCSRFCAFFGTAYGGRLAYAAGYTGLGVGATRFGAQVLLDRLAGADTERTRLAMARSKPVPFPPEPLRYAGIELTRRAMAAADRDGGRRNLWLRALDAAGMGFDS</sequence>
<proteinExistence type="predicted"/>
<protein>
    <submittedName>
        <fullName evidence="2">FAD-binding oxidoreductase</fullName>
    </submittedName>
</protein>
<dbReference type="EMBL" id="JAJAQC010000021">
    <property type="protein sequence ID" value="MDA0565473.1"/>
    <property type="molecule type" value="Genomic_DNA"/>
</dbReference>
<dbReference type="SUPFAM" id="SSF51905">
    <property type="entry name" value="FAD/NAD(P)-binding domain"/>
    <property type="match status" value="1"/>
</dbReference>
<comment type="caution">
    <text evidence="2">The sequence shown here is derived from an EMBL/GenBank/DDBJ whole genome shotgun (WGS) entry which is preliminary data.</text>
</comment>
<accession>A0A9X3NNN6</accession>
<evidence type="ECO:0000313" key="3">
    <source>
        <dbReference type="Proteomes" id="UP001140076"/>
    </source>
</evidence>
<organism evidence="2 3">
    <name type="scientific">Streptomonospora mangrovi</name>
    <dbReference type="NCBI Taxonomy" id="2883123"/>
    <lineage>
        <taxon>Bacteria</taxon>
        <taxon>Bacillati</taxon>
        <taxon>Actinomycetota</taxon>
        <taxon>Actinomycetes</taxon>
        <taxon>Streptosporangiales</taxon>
        <taxon>Nocardiopsidaceae</taxon>
        <taxon>Streptomonospora</taxon>
    </lineage>
</organism>
<dbReference type="Gene3D" id="3.50.50.60">
    <property type="entry name" value="FAD/NAD(P)-binding domain"/>
    <property type="match status" value="1"/>
</dbReference>
<dbReference type="AlphaFoldDB" id="A0A9X3NNN6"/>
<dbReference type="GO" id="GO:0005737">
    <property type="term" value="C:cytoplasm"/>
    <property type="evidence" value="ECO:0007669"/>
    <property type="project" value="TreeGrafter"/>
</dbReference>
<dbReference type="Proteomes" id="UP001140076">
    <property type="component" value="Unassembled WGS sequence"/>
</dbReference>
<reference evidence="2" key="1">
    <citation type="submission" date="2021-10" db="EMBL/GenBank/DDBJ databases">
        <title>Streptomonospora sp. nov., isolated from mangrove soil.</title>
        <authorList>
            <person name="Chen X."/>
            <person name="Ge X."/>
            <person name="Liu W."/>
        </authorList>
    </citation>
    <scope>NUCLEOTIDE SEQUENCE</scope>
    <source>
        <strain evidence="2">S1-112</strain>
    </source>
</reference>
<evidence type="ECO:0000259" key="1">
    <source>
        <dbReference type="Pfam" id="PF01266"/>
    </source>
</evidence>
<dbReference type="PANTHER" id="PTHR13847:SF281">
    <property type="entry name" value="FAD DEPENDENT OXIDOREDUCTASE DOMAIN-CONTAINING PROTEIN"/>
    <property type="match status" value="1"/>
</dbReference>
<dbReference type="InterPro" id="IPR006076">
    <property type="entry name" value="FAD-dep_OxRdtase"/>
</dbReference>
<keyword evidence="3" id="KW-1185">Reference proteome</keyword>
<evidence type="ECO:0000313" key="2">
    <source>
        <dbReference type="EMBL" id="MDA0565473.1"/>
    </source>
</evidence>
<dbReference type="Pfam" id="PF01266">
    <property type="entry name" value="DAO"/>
    <property type="match status" value="1"/>
</dbReference>
<gene>
    <name evidence="2" type="ORF">LG943_14275</name>
</gene>
<feature type="domain" description="FAD dependent oxidoreductase" evidence="1">
    <location>
        <begin position="54"/>
        <end position="416"/>
    </location>
</feature>
<dbReference type="RefSeq" id="WP_270072748.1">
    <property type="nucleotide sequence ID" value="NZ_JAJAQC010000021.1"/>
</dbReference>
<dbReference type="PANTHER" id="PTHR13847">
    <property type="entry name" value="SARCOSINE DEHYDROGENASE-RELATED"/>
    <property type="match status" value="1"/>
</dbReference>
<dbReference type="InterPro" id="IPR036188">
    <property type="entry name" value="FAD/NAD-bd_sf"/>
</dbReference>